<dbReference type="InterPro" id="IPR017441">
    <property type="entry name" value="Protein_kinase_ATP_BS"/>
</dbReference>
<dbReference type="FunFam" id="3.30.200.20:FF:000003">
    <property type="entry name" value="Non-specific serine/threonine protein kinase"/>
    <property type="match status" value="1"/>
</dbReference>
<dbReference type="GO" id="GO:0005524">
    <property type="term" value="F:ATP binding"/>
    <property type="evidence" value="ECO:0007669"/>
    <property type="project" value="UniProtKB-UniRule"/>
</dbReference>
<evidence type="ECO:0000256" key="6">
    <source>
        <dbReference type="ARBA" id="ARBA00022553"/>
    </source>
</evidence>
<feature type="domain" description="UBA" evidence="18">
    <location>
        <begin position="302"/>
        <end position="342"/>
    </location>
</feature>
<dbReference type="PROSITE" id="PS50011">
    <property type="entry name" value="PROTEIN_KINASE_DOM"/>
    <property type="match status" value="1"/>
</dbReference>
<evidence type="ECO:0000256" key="10">
    <source>
        <dbReference type="ARBA" id="ARBA00022777"/>
    </source>
</evidence>
<reference evidence="20" key="1">
    <citation type="submission" date="2024-02" db="UniProtKB">
        <authorList>
            <consortium name="WormBaseParasite"/>
        </authorList>
    </citation>
    <scope>IDENTIFICATION</scope>
</reference>
<evidence type="ECO:0000256" key="15">
    <source>
        <dbReference type="PROSITE-ProRule" id="PRU10141"/>
    </source>
</evidence>
<dbReference type="EC" id="2.7.11.1" evidence="3"/>
<name>A0AAF3EE62_9BILA</name>
<dbReference type="Proteomes" id="UP000887575">
    <property type="component" value="Unassembled WGS sequence"/>
</dbReference>
<evidence type="ECO:0000256" key="11">
    <source>
        <dbReference type="ARBA" id="ARBA00022840"/>
    </source>
</evidence>
<dbReference type="InterPro" id="IPR057380">
    <property type="entry name" value="UBA_SIK1/2/3"/>
</dbReference>
<dbReference type="InterPro" id="IPR000719">
    <property type="entry name" value="Prot_kinase_dom"/>
</dbReference>
<dbReference type="PROSITE" id="PS50030">
    <property type="entry name" value="UBA"/>
    <property type="match status" value="1"/>
</dbReference>
<dbReference type="PANTHER" id="PTHR24346:SF74">
    <property type="entry name" value="PROTEIN KINASE DOMAIN-CONTAINING PROTEIN"/>
    <property type="match status" value="1"/>
</dbReference>
<dbReference type="Pfam" id="PF00069">
    <property type="entry name" value="Pkinase"/>
    <property type="match status" value="1"/>
</dbReference>
<keyword evidence="4" id="KW-0963">Cytoplasm</keyword>
<comment type="catalytic activity">
    <reaction evidence="14">
        <text>L-seryl-[protein] + ATP = O-phospho-L-seryl-[protein] + ADP + H(+)</text>
        <dbReference type="Rhea" id="RHEA:17989"/>
        <dbReference type="Rhea" id="RHEA-COMP:9863"/>
        <dbReference type="Rhea" id="RHEA-COMP:11604"/>
        <dbReference type="ChEBI" id="CHEBI:15378"/>
        <dbReference type="ChEBI" id="CHEBI:29999"/>
        <dbReference type="ChEBI" id="CHEBI:30616"/>
        <dbReference type="ChEBI" id="CHEBI:83421"/>
        <dbReference type="ChEBI" id="CHEBI:456216"/>
        <dbReference type="EC" id="2.7.11.1"/>
    </reaction>
</comment>
<dbReference type="InterPro" id="IPR008271">
    <property type="entry name" value="Ser/Thr_kinase_AS"/>
</dbReference>
<evidence type="ECO:0000256" key="7">
    <source>
        <dbReference type="ARBA" id="ARBA00022679"/>
    </source>
</evidence>
<dbReference type="GO" id="GO:0005737">
    <property type="term" value="C:cytoplasm"/>
    <property type="evidence" value="ECO:0007669"/>
    <property type="project" value="UniProtKB-SubCell"/>
</dbReference>
<proteinExistence type="predicted"/>
<evidence type="ECO:0000256" key="14">
    <source>
        <dbReference type="ARBA" id="ARBA00048679"/>
    </source>
</evidence>
<dbReference type="SMART" id="SM00220">
    <property type="entry name" value="S_TKc"/>
    <property type="match status" value="1"/>
</dbReference>
<comment type="cofactor">
    <cofactor evidence="1">
        <name>Mg(2+)</name>
        <dbReference type="ChEBI" id="CHEBI:18420"/>
    </cofactor>
</comment>
<feature type="region of interest" description="Disordered" evidence="16">
    <location>
        <begin position="472"/>
        <end position="491"/>
    </location>
</feature>
<evidence type="ECO:0000313" key="19">
    <source>
        <dbReference type="Proteomes" id="UP000887575"/>
    </source>
</evidence>
<protein>
    <recommendedName>
        <fullName evidence="3">non-specific serine/threonine protein kinase</fullName>
        <ecNumber evidence="3">2.7.11.1</ecNumber>
    </recommendedName>
</protein>
<keyword evidence="6" id="KW-0597">Phosphoprotein</keyword>
<keyword evidence="10" id="KW-0418">Kinase</keyword>
<keyword evidence="12" id="KW-0460">Magnesium</keyword>
<keyword evidence="8" id="KW-0479">Metal-binding</keyword>
<evidence type="ECO:0000313" key="20">
    <source>
        <dbReference type="WBParaSite" id="MBELARI_LOCUS12244.1"/>
    </source>
</evidence>
<evidence type="ECO:0000256" key="3">
    <source>
        <dbReference type="ARBA" id="ARBA00012513"/>
    </source>
</evidence>
<feature type="compositionally biased region" description="Polar residues" evidence="16">
    <location>
        <begin position="472"/>
        <end position="489"/>
    </location>
</feature>
<evidence type="ECO:0000256" key="9">
    <source>
        <dbReference type="ARBA" id="ARBA00022741"/>
    </source>
</evidence>
<dbReference type="PROSITE" id="PS00108">
    <property type="entry name" value="PROTEIN_KINASE_ST"/>
    <property type="match status" value="1"/>
</dbReference>
<keyword evidence="11 15" id="KW-0067">ATP-binding</keyword>
<dbReference type="GO" id="GO:0035556">
    <property type="term" value="P:intracellular signal transduction"/>
    <property type="evidence" value="ECO:0007669"/>
    <property type="project" value="TreeGrafter"/>
</dbReference>
<evidence type="ECO:0000256" key="8">
    <source>
        <dbReference type="ARBA" id="ARBA00022723"/>
    </source>
</evidence>
<evidence type="ECO:0000256" key="5">
    <source>
        <dbReference type="ARBA" id="ARBA00022527"/>
    </source>
</evidence>
<dbReference type="CDD" id="cd14338">
    <property type="entry name" value="UBA_SIK"/>
    <property type="match status" value="1"/>
</dbReference>
<dbReference type="Gene3D" id="1.10.510.10">
    <property type="entry name" value="Transferase(Phosphotransferase) domain 1"/>
    <property type="match status" value="1"/>
</dbReference>
<keyword evidence="5" id="KW-0723">Serine/threonine-protein kinase</keyword>
<dbReference type="InterPro" id="IPR011009">
    <property type="entry name" value="Kinase-like_dom_sf"/>
</dbReference>
<dbReference type="PROSITE" id="PS00107">
    <property type="entry name" value="PROTEIN_KINASE_ATP"/>
    <property type="match status" value="1"/>
</dbReference>
<sequence length="707" mass="80031">MCEPGGVSWSLAGHPPPQPRSTIKIGFYEVEKTIGKGNYACVKLARHRVTKTEVAIKIVDKTRLDKENLDKVYREIEVLKRLNHPHIIKLYQVMETTNIIYLVTEYAPNGEVFDLISRHSRLTEEDARFKFWQIISAIDYCHKMGVVHRDLKAENLLLDGNFRLKIADFGFSNFFKGDEQLGTFCGSPPYAAPEVFEGRHYSATSLDIWSLGVVLYVFVCGALPFNGPTLQHLRDRVLSGRFRIPFYMSQECENLIRRMLTLDPTKRPTIEQIKAHKWMQQGNVQQRIEAEIQHFEKYYQSEPQQQILNLMHGMGVDQNRTKESLRKRQYDNFMAIYLLLFERWRNSTLETTRKRSGEMHRTQTDPELNREEVISVRRARPLLHSLRDHNTFKTTDTTASSGYGDDRASTLSRQSTIGTIGSIDEGVEIDTECCSSTSPQHLNFTSGDEMLETSPCHIEGFDTIETDLMSSLSSCPASRSDGSQHSQGQHPLISMNPCQCANSPSTSSSQPNSSFGEGWRASDNMVFDSVRAPHFPTGQIGQITKGKGVMGEVARFAPPPCPPSPDPSERLQRMRIGGRPPPGRSRPIVCKRVSLPESLEFQPQKLLNMKKALHLEQQMVNGGGAPEGFEGKPLNPLKARIQHKRAIKSRMQLMRQQSYQMAQKQSVLTGLATVMDEVVEMMEPYLESAHAPTQLSPIQDCTREDGE</sequence>
<dbReference type="SUPFAM" id="SSF56112">
    <property type="entry name" value="Protein kinase-like (PK-like)"/>
    <property type="match status" value="1"/>
</dbReference>
<dbReference type="PANTHER" id="PTHR24346">
    <property type="entry name" value="MAP/MICROTUBULE AFFINITY-REGULATING KINASE"/>
    <property type="match status" value="1"/>
</dbReference>
<dbReference type="GO" id="GO:0050321">
    <property type="term" value="F:tau-protein kinase activity"/>
    <property type="evidence" value="ECO:0007669"/>
    <property type="project" value="TreeGrafter"/>
</dbReference>
<evidence type="ECO:0000256" key="13">
    <source>
        <dbReference type="ARBA" id="ARBA00047899"/>
    </source>
</evidence>
<dbReference type="AlphaFoldDB" id="A0AAF3EE62"/>
<dbReference type="InterPro" id="IPR015940">
    <property type="entry name" value="UBA"/>
</dbReference>
<keyword evidence="19" id="KW-1185">Reference proteome</keyword>
<evidence type="ECO:0000256" key="1">
    <source>
        <dbReference type="ARBA" id="ARBA00001946"/>
    </source>
</evidence>
<evidence type="ECO:0000256" key="12">
    <source>
        <dbReference type="ARBA" id="ARBA00022842"/>
    </source>
</evidence>
<organism evidence="19 20">
    <name type="scientific">Mesorhabditis belari</name>
    <dbReference type="NCBI Taxonomy" id="2138241"/>
    <lineage>
        <taxon>Eukaryota</taxon>
        <taxon>Metazoa</taxon>
        <taxon>Ecdysozoa</taxon>
        <taxon>Nematoda</taxon>
        <taxon>Chromadorea</taxon>
        <taxon>Rhabditida</taxon>
        <taxon>Rhabditina</taxon>
        <taxon>Rhabditomorpha</taxon>
        <taxon>Rhabditoidea</taxon>
        <taxon>Rhabditidae</taxon>
        <taxon>Mesorhabditinae</taxon>
        <taxon>Mesorhabditis</taxon>
    </lineage>
</organism>
<evidence type="ECO:0000256" key="16">
    <source>
        <dbReference type="SAM" id="MobiDB-lite"/>
    </source>
</evidence>
<dbReference type="GO" id="GO:0046872">
    <property type="term" value="F:metal ion binding"/>
    <property type="evidence" value="ECO:0007669"/>
    <property type="project" value="UniProtKB-KW"/>
</dbReference>
<dbReference type="Pfam" id="PF23312">
    <property type="entry name" value="UBA_SIK3"/>
    <property type="match status" value="1"/>
</dbReference>
<keyword evidence="7" id="KW-0808">Transferase</keyword>
<dbReference type="GO" id="GO:0000226">
    <property type="term" value="P:microtubule cytoskeleton organization"/>
    <property type="evidence" value="ECO:0007669"/>
    <property type="project" value="TreeGrafter"/>
</dbReference>
<evidence type="ECO:0000256" key="4">
    <source>
        <dbReference type="ARBA" id="ARBA00022490"/>
    </source>
</evidence>
<evidence type="ECO:0000259" key="18">
    <source>
        <dbReference type="PROSITE" id="PS50030"/>
    </source>
</evidence>
<feature type="binding site" evidence="15">
    <location>
        <position position="57"/>
    </location>
    <ligand>
        <name>ATP</name>
        <dbReference type="ChEBI" id="CHEBI:30616"/>
    </ligand>
</feature>
<comment type="catalytic activity">
    <reaction evidence="13">
        <text>L-threonyl-[protein] + ATP = O-phospho-L-threonyl-[protein] + ADP + H(+)</text>
        <dbReference type="Rhea" id="RHEA:46608"/>
        <dbReference type="Rhea" id="RHEA-COMP:11060"/>
        <dbReference type="Rhea" id="RHEA-COMP:11605"/>
        <dbReference type="ChEBI" id="CHEBI:15378"/>
        <dbReference type="ChEBI" id="CHEBI:30013"/>
        <dbReference type="ChEBI" id="CHEBI:30616"/>
        <dbReference type="ChEBI" id="CHEBI:61977"/>
        <dbReference type="ChEBI" id="CHEBI:456216"/>
        <dbReference type="EC" id="2.7.11.1"/>
    </reaction>
</comment>
<dbReference type="FunFam" id="1.10.510.10:FF:000154">
    <property type="entry name" value="Serine/threonine-protein kinase SIK2"/>
    <property type="match status" value="1"/>
</dbReference>
<feature type="domain" description="Protein kinase" evidence="17">
    <location>
        <begin position="28"/>
        <end position="279"/>
    </location>
</feature>
<dbReference type="WBParaSite" id="MBELARI_LOCUS12244.1">
    <property type="protein sequence ID" value="MBELARI_LOCUS12244.1"/>
    <property type="gene ID" value="MBELARI_LOCUS12244"/>
</dbReference>
<evidence type="ECO:0000259" key="17">
    <source>
        <dbReference type="PROSITE" id="PS50011"/>
    </source>
</evidence>
<feature type="region of interest" description="Disordered" evidence="16">
    <location>
        <begin position="500"/>
        <end position="520"/>
    </location>
</feature>
<feature type="compositionally biased region" description="Low complexity" evidence="16">
    <location>
        <begin position="502"/>
        <end position="514"/>
    </location>
</feature>
<comment type="subcellular location">
    <subcellularLocation>
        <location evidence="2">Cytoplasm</location>
    </subcellularLocation>
</comment>
<evidence type="ECO:0000256" key="2">
    <source>
        <dbReference type="ARBA" id="ARBA00004496"/>
    </source>
</evidence>
<keyword evidence="9 15" id="KW-0547">Nucleotide-binding</keyword>
<accession>A0AAF3EE62</accession>